<evidence type="ECO:0000256" key="10">
    <source>
        <dbReference type="PIRSR" id="PIRSR006615-2"/>
    </source>
</evidence>
<comment type="similarity">
    <text evidence="7 8">Belongs to the peptidase M32 family.</text>
</comment>
<dbReference type="GO" id="GO:0046914">
    <property type="term" value="F:transition metal ion binding"/>
    <property type="evidence" value="ECO:0007669"/>
    <property type="project" value="UniProtKB-ARBA"/>
</dbReference>
<keyword evidence="1 8" id="KW-0121">Carboxypeptidase</keyword>
<keyword evidence="2 8" id="KW-0645">Protease</keyword>
<reference evidence="11" key="3">
    <citation type="journal article" date="2019" name="Int. J. Syst. Evol. Microbiol.">
        <title>Natronolimnobius sulfurireducens sp. nov. and Halalkaliarchaeum desulfuricum gen. nov., sp. nov., the first sulfur-respiring alkaliphilic haloarchaea from hypersaline alkaline lakes.</title>
        <authorList>
            <person name="Sorokin D.Y."/>
            <person name="Yakimov M."/>
            <person name="Messina E."/>
            <person name="Merkel A.Y."/>
            <person name="Bale N.J."/>
            <person name="Sinninghe Damste J.S."/>
        </authorList>
    </citation>
    <scope>NUCLEOTIDE SEQUENCE</scope>
    <source>
        <strain evidence="12">AArc-Mg</strain>
        <strain evidence="11">AArc1</strain>
    </source>
</reference>
<evidence type="ECO:0000313" key="11">
    <source>
        <dbReference type="EMBL" id="AXR76523.1"/>
    </source>
</evidence>
<dbReference type="Pfam" id="PF02074">
    <property type="entry name" value="Peptidase_M32"/>
    <property type="match status" value="1"/>
</dbReference>
<evidence type="ECO:0000256" key="8">
    <source>
        <dbReference type="PIRNR" id="PIRNR006615"/>
    </source>
</evidence>
<keyword evidence="13" id="KW-1185">Reference proteome</keyword>
<dbReference type="Proteomes" id="UP000258707">
    <property type="component" value="Chromosome"/>
</dbReference>
<dbReference type="PROSITE" id="PS52034">
    <property type="entry name" value="PEPTIDASE_M32"/>
    <property type="match status" value="1"/>
</dbReference>
<evidence type="ECO:0000256" key="2">
    <source>
        <dbReference type="ARBA" id="ARBA00022670"/>
    </source>
</evidence>
<protein>
    <recommendedName>
        <fullName evidence="8">Metal-dependent carboxypeptidase</fullName>
        <ecNumber evidence="8">3.4.17.19</ecNumber>
    </recommendedName>
</protein>
<name>A0A346PAH8_9EURY</name>
<evidence type="ECO:0000313" key="13">
    <source>
        <dbReference type="Proteomes" id="UP000258613"/>
    </source>
</evidence>
<dbReference type="PANTHER" id="PTHR34217">
    <property type="entry name" value="METAL-DEPENDENT CARBOXYPEPTIDASE"/>
    <property type="match status" value="1"/>
</dbReference>
<evidence type="ECO:0000256" key="5">
    <source>
        <dbReference type="ARBA" id="ARBA00023049"/>
    </source>
</evidence>
<evidence type="ECO:0000256" key="6">
    <source>
        <dbReference type="ARBA" id="ARBA00052755"/>
    </source>
</evidence>
<dbReference type="OrthoDB" id="7244at2157"/>
<dbReference type="PIRSF" id="PIRSF006615">
    <property type="entry name" value="Zn_crbxpep_Taq"/>
    <property type="match status" value="1"/>
</dbReference>
<dbReference type="GO" id="GO:0006508">
    <property type="term" value="P:proteolysis"/>
    <property type="evidence" value="ECO:0007669"/>
    <property type="project" value="UniProtKB-UniRule"/>
</dbReference>
<dbReference type="GO" id="GO:0004181">
    <property type="term" value="F:metallocarboxypeptidase activity"/>
    <property type="evidence" value="ECO:0007669"/>
    <property type="project" value="UniProtKB-UniRule"/>
</dbReference>
<dbReference type="CDD" id="cd06460">
    <property type="entry name" value="M32_Taq"/>
    <property type="match status" value="1"/>
</dbReference>
<dbReference type="EMBL" id="CP027033">
    <property type="protein sequence ID" value="AXR80200.1"/>
    <property type="molecule type" value="Genomic_DNA"/>
</dbReference>
<evidence type="ECO:0000256" key="4">
    <source>
        <dbReference type="ARBA" id="ARBA00022801"/>
    </source>
</evidence>
<dbReference type="Proteomes" id="UP000258613">
    <property type="component" value="Chromosome"/>
</dbReference>
<evidence type="ECO:0000256" key="7">
    <source>
        <dbReference type="ARBA" id="ARBA00061580"/>
    </source>
</evidence>
<dbReference type="GeneID" id="37640662"/>
<feature type="binding site" evidence="9">
    <location>
        <position position="270"/>
    </location>
    <ligand>
        <name>Zn(2+)</name>
        <dbReference type="ChEBI" id="CHEBI:29105"/>
        <note>catalytic</note>
    </ligand>
</feature>
<accession>A0A346PAH8</accession>
<feature type="active site" description="Proton donor/acceptor" evidence="10">
    <location>
        <position position="271"/>
    </location>
</feature>
<keyword evidence="3 8" id="KW-0479">Metal-binding</keyword>
<keyword evidence="4 8" id="KW-0378">Hydrolase</keyword>
<dbReference type="PRINTS" id="PR00998">
    <property type="entry name" value="CRBOXYPTASET"/>
</dbReference>
<feature type="binding site" evidence="9">
    <location>
        <position position="274"/>
    </location>
    <ligand>
        <name>Zn(2+)</name>
        <dbReference type="ChEBI" id="CHEBI:29105"/>
        <note>catalytic</note>
    </ligand>
</feature>
<keyword evidence="9" id="KW-0862">Zinc</keyword>
<feature type="binding site" evidence="9">
    <location>
        <position position="300"/>
    </location>
    <ligand>
        <name>Zn(2+)</name>
        <dbReference type="ChEBI" id="CHEBI:29105"/>
        <note>catalytic</note>
    </ligand>
</feature>
<dbReference type="InterPro" id="IPR001333">
    <property type="entry name" value="Peptidase_M32_Taq"/>
</dbReference>
<gene>
    <name evidence="11" type="ORF">AArc1_0179</name>
    <name evidence="12" type="ORF">AArcMg_0177</name>
</gene>
<evidence type="ECO:0000256" key="3">
    <source>
        <dbReference type="ARBA" id="ARBA00022723"/>
    </source>
</evidence>
<sequence>MATDQAQGGSVSETYEAFCQRVERISSVEDAGGVLRWDQEVVMPEEGTPARAKQLSTLSSISHELLTDDETREFLEELEAADLDDEQAAVVREIRRKYDRATSVPEELVVELSETTATAHPKWKQAKENDDFEAFAPTLEKLVDLKREYAAHIDPDADPYEVLFADYEPYLDLETAERVLERLRDELVPLIEAIDESDADLETDAFAGTFEDDDQEALARDVLDSLGYDWNRGRLDTAPHPFSTGTQFDARVTTRFEPEDLLGSITSTIHEFGHANYTLGLPDDHYGTPLGQSRDLSVHESQSRLWENHVGRSRAFWEHFLPIARERFPELDEVTPEEAYEAANQVYDDNLIRVEADELTYHLHIVIRFEIERELISGDLEVEDVPEAWNDKYEAYLGVRPETDAEGCLQDIHWSHGSFGYFPTYSLGSVLAAQLYATAETELGDLSEDVRDGEFDDLNGWLRERVHQHGKRYTTPDLIETATGEAFTADYFLEYVEEKYGELYALE</sequence>
<reference evidence="13" key="2">
    <citation type="submission" date="2018-02" db="EMBL/GenBank/DDBJ databases">
        <title>Phenotypic and genomic properties of facultatively anaerobic sulfur-reducing natronoarchaea from hypersaline soda lakes.</title>
        <authorList>
            <person name="Sorokin D.Y."/>
            <person name="Kublanov I.V."/>
            <person name="Roman P."/>
            <person name="Sinninghe Damste J.S."/>
            <person name="Golyshin P.N."/>
            <person name="Rojo D."/>
            <person name="Ciordia S."/>
            <person name="Mena M.D.C."/>
            <person name="Ferrer M."/>
            <person name="Messina E."/>
            <person name="Smedile F."/>
            <person name="La Spada G."/>
            <person name="La Cono V."/>
            <person name="Yakimov M.M."/>
        </authorList>
    </citation>
    <scope>NUCLEOTIDE SEQUENCE [LARGE SCALE GENOMIC DNA]</scope>
    <source>
        <strain evidence="13">AArc-Mg</strain>
    </source>
</reference>
<dbReference type="FunFam" id="1.10.1370.30:FF:000003">
    <property type="entry name" value="Thermostable carboxypeptidase 1"/>
    <property type="match status" value="1"/>
</dbReference>
<dbReference type="PANTHER" id="PTHR34217:SF1">
    <property type="entry name" value="CARBOXYPEPTIDASE 1"/>
    <property type="match status" value="1"/>
</dbReference>
<dbReference type="AlphaFoldDB" id="A0A346PAH8"/>
<evidence type="ECO:0000313" key="12">
    <source>
        <dbReference type="EMBL" id="AXR80200.1"/>
    </source>
</evidence>
<dbReference type="KEGG" id="nan:AArc1_0179"/>
<dbReference type="Gene3D" id="1.10.1370.30">
    <property type="match status" value="1"/>
</dbReference>
<dbReference type="RefSeq" id="WP_117362680.1">
    <property type="nucleotide sequence ID" value="NZ_CP024047.1"/>
</dbReference>
<dbReference type="EC" id="3.4.17.19" evidence="8"/>
<dbReference type="SUPFAM" id="SSF55486">
    <property type="entry name" value="Metalloproteases ('zincins'), catalytic domain"/>
    <property type="match status" value="1"/>
</dbReference>
<evidence type="ECO:0000256" key="9">
    <source>
        <dbReference type="PIRSR" id="PIRSR006615-1"/>
    </source>
</evidence>
<dbReference type="KEGG" id="nag:AArcMg_0177"/>
<reference evidence="14" key="1">
    <citation type="submission" date="2017-10" db="EMBL/GenBank/DDBJ databases">
        <title>Phenotypic and genomic properties of facultatively anaerobic sulfur-reducing natronoarchaea from hypersaline soda lakes.</title>
        <authorList>
            <person name="Sorokin D.Y."/>
            <person name="Kublanov I.V."/>
            <person name="Roman P."/>
            <person name="Sinninghe Damste J.S."/>
            <person name="Golyshin P.N."/>
            <person name="Rojo D."/>
            <person name="Ciordia S."/>
            <person name="Mena Md.C."/>
            <person name="Ferrer M."/>
            <person name="Messina E."/>
            <person name="Smedile F."/>
            <person name="La Spada G."/>
            <person name="La Cono V."/>
            <person name="Yakimov M.M."/>
        </authorList>
    </citation>
    <scope>NUCLEOTIDE SEQUENCE [LARGE SCALE GENOMIC DNA]</scope>
    <source>
        <strain evidence="14">AArc1</strain>
    </source>
</reference>
<comment type="catalytic activity">
    <reaction evidence="6 8">
        <text>Release of a C-terminal amino acid with broad specificity, except for -Pro.</text>
        <dbReference type="EC" id="3.4.17.19"/>
    </reaction>
</comment>
<comment type="cofactor">
    <cofactor evidence="9">
        <name>Zn(2+)</name>
        <dbReference type="ChEBI" id="CHEBI:29105"/>
    </cofactor>
    <text evidence="9">Binds 1 zinc ion per subunit.</text>
</comment>
<dbReference type="EMBL" id="CP024047">
    <property type="protein sequence ID" value="AXR76523.1"/>
    <property type="molecule type" value="Genomic_DNA"/>
</dbReference>
<evidence type="ECO:0000313" key="14">
    <source>
        <dbReference type="Proteomes" id="UP000258707"/>
    </source>
</evidence>
<comment type="function">
    <text evidence="8">Broad specificity carboxypetidase that releases amino acids sequentially from the C-terminus, including neutral, aromatic, polar and basic residues.</text>
</comment>
<keyword evidence="5 8" id="KW-0482">Metalloprotease</keyword>
<accession>A0A346PL05</accession>
<organism evidence="11 14">
    <name type="scientific">Natrarchaeobaculum sulfurireducens</name>
    <dbReference type="NCBI Taxonomy" id="2044521"/>
    <lineage>
        <taxon>Archaea</taxon>
        <taxon>Methanobacteriati</taxon>
        <taxon>Methanobacteriota</taxon>
        <taxon>Stenosarchaea group</taxon>
        <taxon>Halobacteria</taxon>
        <taxon>Halobacteriales</taxon>
        <taxon>Natrialbaceae</taxon>
        <taxon>Natrarchaeobaculum</taxon>
    </lineage>
</organism>
<evidence type="ECO:0000256" key="1">
    <source>
        <dbReference type="ARBA" id="ARBA00022645"/>
    </source>
</evidence>
<proteinExistence type="inferred from homology"/>